<evidence type="ECO:0000313" key="3">
    <source>
        <dbReference type="EMBL" id="OBZ74038.1"/>
    </source>
</evidence>
<dbReference type="SUPFAM" id="SSF56112">
    <property type="entry name" value="Protein kinase-like (PK-like)"/>
    <property type="match status" value="1"/>
</dbReference>
<name>A0A1C7MAZ0_GRIFR</name>
<evidence type="ECO:0000313" key="4">
    <source>
        <dbReference type="Proteomes" id="UP000092993"/>
    </source>
</evidence>
<proteinExistence type="predicted"/>
<gene>
    <name evidence="3" type="ORF">A0H81_06280</name>
</gene>
<protein>
    <recommendedName>
        <fullName evidence="2">Fungal-type protein kinase domain-containing protein</fullName>
    </recommendedName>
</protein>
<dbReference type="PANTHER" id="PTHR38248">
    <property type="entry name" value="FUNK1 6"/>
    <property type="match status" value="1"/>
</dbReference>
<accession>A0A1C7MAZ0</accession>
<feature type="domain" description="Fungal-type protein kinase" evidence="2">
    <location>
        <begin position="172"/>
        <end position="554"/>
    </location>
</feature>
<dbReference type="Gene3D" id="1.10.510.10">
    <property type="entry name" value="Transferase(Phosphotransferase) domain 1"/>
    <property type="match status" value="1"/>
</dbReference>
<dbReference type="InterPro" id="IPR040976">
    <property type="entry name" value="Pkinase_fungal"/>
</dbReference>
<dbReference type="AlphaFoldDB" id="A0A1C7MAZ0"/>
<reference evidence="3 4" key="1">
    <citation type="submission" date="2016-03" db="EMBL/GenBank/DDBJ databases">
        <title>Whole genome sequencing of Grifola frondosa 9006-11.</title>
        <authorList>
            <person name="Min B."/>
            <person name="Park H."/>
            <person name="Kim J.-G."/>
            <person name="Cho H."/>
            <person name="Oh Y.-L."/>
            <person name="Kong W.-S."/>
            <person name="Choi I.-G."/>
        </authorList>
    </citation>
    <scope>NUCLEOTIDE SEQUENCE [LARGE SCALE GENOMIC DNA]</scope>
    <source>
        <strain evidence="3 4">9006-11</strain>
    </source>
</reference>
<dbReference type="OMA" id="NIVPGAN"/>
<keyword evidence="4" id="KW-1185">Reference proteome</keyword>
<dbReference type="InterPro" id="IPR008266">
    <property type="entry name" value="Tyr_kinase_AS"/>
</dbReference>
<feature type="compositionally biased region" description="Polar residues" evidence="1">
    <location>
        <begin position="735"/>
        <end position="753"/>
    </location>
</feature>
<comment type="caution">
    <text evidence="3">The sequence shown here is derived from an EMBL/GenBank/DDBJ whole genome shotgun (WGS) entry which is preliminary data.</text>
</comment>
<evidence type="ECO:0000259" key="2">
    <source>
        <dbReference type="Pfam" id="PF17667"/>
    </source>
</evidence>
<dbReference type="InterPro" id="IPR011009">
    <property type="entry name" value="Kinase-like_dom_sf"/>
</dbReference>
<sequence length="782" mass="89452">MQPHSAQQTTSVGEQREQLQFDMHGKWALLEPDPTTLSSLLPLDSMKRQPKPPLYDGLFDDLFDDIIDGLDGKKSISELQLSTVFISRVNDAKKIFAWHVLLPVDTKGDLNDPSNNKVDVGAYWRSSAPKDDRPHWELQRLWLEFKKDEHRDDGFDDDNLAQFEARANFRQKIRGQLIAYAEMVMKQQQRTHLFSVFILGNCGRILRWDRAGACVTKKFDYVKHPEILGEFFWRFSHSTLEMQGHDPSAVLVKPGTKEYRLMQKMSIDGDRNQDAPFDYIRELFAASLEEGWPRYKLEVKDKKKGTRYFLVAKPQFTAPGLAGRGTRSYVAIDIEEKVFVHLKDQWRYDFPNVLREGDVLEMLNYAGVSNVPTLVCHGDVREQCTETQDRWTALPESVPGISLQDTNNDKEEWKPYPPKRHMHYRIVEKEVGKSLKEFKDSLSLVKHILDGVTAHEEAVEKAGILHRDVSAGNLLIYPVITKNTEGIITEVDWHGLLNDWELSKPVIAPGTAEEARHSDRTGTWQFMSAHILDNRYRSPSIEDELESFFHVLLYYGIRFLPHNQPDVGQYMNSFFDNYTYDNGEYKCGSMKQTTMASGHIRVKFGNPGQDHPLNRVIDTLLLWFSAYYRVVEHDELSGASPGSSSADSTHDCSMRFIEENREALRNFALEAAGHQLVPPIEKDRNTAANLSTHFAMRKLLTAYVVGWSWPANDKSEKDQLPADYSPMRQRGSKGSKYTQKTNTMLFQASQGTKRGSEVLGDELLSSNKRRRPSPLAGPSLQS</sequence>
<dbReference type="EMBL" id="LUGG01000006">
    <property type="protein sequence ID" value="OBZ74038.1"/>
    <property type="molecule type" value="Genomic_DNA"/>
</dbReference>
<evidence type="ECO:0000256" key="1">
    <source>
        <dbReference type="SAM" id="MobiDB-lite"/>
    </source>
</evidence>
<dbReference type="OrthoDB" id="2801804at2759"/>
<feature type="region of interest" description="Disordered" evidence="1">
    <location>
        <begin position="715"/>
        <end position="782"/>
    </location>
</feature>
<dbReference type="PROSITE" id="PS00109">
    <property type="entry name" value="PROTEIN_KINASE_TYR"/>
    <property type="match status" value="1"/>
</dbReference>
<dbReference type="Pfam" id="PF17667">
    <property type="entry name" value="Pkinase_fungal"/>
    <property type="match status" value="1"/>
</dbReference>
<dbReference type="GO" id="GO:0004672">
    <property type="term" value="F:protein kinase activity"/>
    <property type="evidence" value="ECO:0007669"/>
    <property type="project" value="InterPro"/>
</dbReference>
<dbReference type="PANTHER" id="PTHR38248:SF2">
    <property type="entry name" value="FUNK1 11"/>
    <property type="match status" value="1"/>
</dbReference>
<organism evidence="3 4">
    <name type="scientific">Grifola frondosa</name>
    <name type="common">Maitake</name>
    <name type="synonym">Polyporus frondosus</name>
    <dbReference type="NCBI Taxonomy" id="5627"/>
    <lineage>
        <taxon>Eukaryota</taxon>
        <taxon>Fungi</taxon>
        <taxon>Dikarya</taxon>
        <taxon>Basidiomycota</taxon>
        <taxon>Agaricomycotina</taxon>
        <taxon>Agaricomycetes</taxon>
        <taxon>Polyporales</taxon>
        <taxon>Grifolaceae</taxon>
        <taxon>Grifola</taxon>
    </lineage>
</organism>
<dbReference type="Proteomes" id="UP000092993">
    <property type="component" value="Unassembled WGS sequence"/>
</dbReference>